<dbReference type="SMART" id="SM00408">
    <property type="entry name" value="IGc2"/>
    <property type="match status" value="2"/>
</dbReference>
<protein>
    <submittedName>
        <fullName evidence="11">Putative neural cell adhesion molecule l1</fullName>
    </submittedName>
</protein>
<dbReference type="InterPro" id="IPR003599">
    <property type="entry name" value="Ig_sub"/>
</dbReference>
<dbReference type="EMBL" id="BMAO01032385">
    <property type="protein sequence ID" value="GFQ81867.1"/>
    <property type="molecule type" value="Genomic_DNA"/>
</dbReference>
<keyword evidence="12" id="KW-1185">Reference proteome</keyword>
<dbReference type="InterPro" id="IPR051170">
    <property type="entry name" value="Neural/epithelial_adhesion"/>
</dbReference>
<keyword evidence="9" id="KW-0812">Transmembrane</keyword>
<keyword evidence="8" id="KW-0393">Immunoglobulin domain</keyword>
<evidence type="ECO:0000256" key="2">
    <source>
        <dbReference type="ARBA" id="ARBA00022475"/>
    </source>
</evidence>
<dbReference type="PANTHER" id="PTHR12231">
    <property type="entry name" value="CTX-RELATED TYPE I TRANSMEMBRANE PROTEIN"/>
    <property type="match status" value="1"/>
</dbReference>
<evidence type="ECO:0000313" key="12">
    <source>
        <dbReference type="Proteomes" id="UP000887116"/>
    </source>
</evidence>
<evidence type="ECO:0000256" key="4">
    <source>
        <dbReference type="ARBA" id="ARBA00022737"/>
    </source>
</evidence>
<dbReference type="PANTHER" id="PTHR12231:SF253">
    <property type="entry name" value="DPR-INTERACTING PROTEIN ETA, ISOFORM B-RELATED"/>
    <property type="match status" value="1"/>
</dbReference>
<evidence type="ECO:0000256" key="1">
    <source>
        <dbReference type="ARBA" id="ARBA00004236"/>
    </source>
</evidence>
<proteinExistence type="predicted"/>
<accession>A0A8X6FK55</accession>
<dbReference type="InterPro" id="IPR036179">
    <property type="entry name" value="Ig-like_dom_sf"/>
</dbReference>
<evidence type="ECO:0000259" key="10">
    <source>
        <dbReference type="PROSITE" id="PS50835"/>
    </source>
</evidence>
<keyword evidence="7" id="KW-0325">Glycoprotein</keyword>
<keyword evidence="5 9" id="KW-0472">Membrane</keyword>
<dbReference type="InterPro" id="IPR007110">
    <property type="entry name" value="Ig-like_dom"/>
</dbReference>
<dbReference type="SMART" id="SM00409">
    <property type="entry name" value="IG"/>
    <property type="match status" value="2"/>
</dbReference>
<keyword evidence="3" id="KW-0732">Signal</keyword>
<sequence>MRFSHAVCSNLDLATDLSCEKADIRKSVSKCFELKNMDAWIPPDIIEELSSSDIITREGSNVTLKCTAKGHPEPKLSWCHEDYKSLGAGNWQNNNLDPSVIIHEGNILSVSKVSRLHMGAYICYASNGVPPAASRRIMLQVNFPPTIWIPNQLVGANLGSNVTLECNTEGYPESINYWMRHDSEIISHGGKYDVILKVTNYKKIMFLQIRNVAYNDYGIYRCFAHNSLGEREGSIHLYATGDVDPNYREDKVKLRKSNERSSNETSIKMSGKEEVIDSGKPRILYGIFQAMIFATLTVFISYLLCPGT</sequence>
<reference evidence="11" key="1">
    <citation type="submission" date="2020-07" db="EMBL/GenBank/DDBJ databases">
        <title>Multicomponent nature underlies the extraordinary mechanical properties of spider dragline silk.</title>
        <authorList>
            <person name="Kono N."/>
            <person name="Nakamura H."/>
            <person name="Mori M."/>
            <person name="Yoshida Y."/>
            <person name="Ohtoshi R."/>
            <person name="Malay A.D."/>
            <person name="Moran D.A.P."/>
            <person name="Tomita M."/>
            <person name="Numata K."/>
            <person name="Arakawa K."/>
        </authorList>
    </citation>
    <scope>NUCLEOTIDE SEQUENCE</scope>
</reference>
<comment type="subcellular location">
    <subcellularLocation>
        <location evidence="1">Cell membrane</location>
    </subcellularLocation>
</comment>
<evidence type="ECO:0000256" key="5">
    <source>
        <dbReference type="ARBA" id="ARBA00023136"/>
    </source>
</evidence>
<dbReference type="InterPro" id="IPR003598">
    <property type="entry name" value="Ig_sub2"/>
</dbReference>
<keyword evidence="4" id="KW-0677">Repeat</keyword>
<dbReference type="GO" id="GO:0005886">
    <property type="term" value="C:plasma membrane"/>
    <property type="evidence" value="ECO:0007669"/>
    <property type="project" value="UniProtKB-SubCell"/>
</dbReference>
<dbReference type="GO" id="GO:0043005">
    <property type="term" value="C:neuron projection"/>
    <property type="evidence" value="ECO:0007669"/>
    <property type="project" value="TreeGrafter"/>
</dbReference>
<name>A0A8X6FK55_TRICU</name>
<feature type="transmembrane region" description="Helical" evidence="9">
    <location>
        <begin position="283"/>
        <end position="305"/>
    </location>
</feature>
<evidence type="ECO:0000256" key="3">
    <source>
        <dbReference type="ARBA" id="ARBA00022729"/>
    </source>
</evidence>
<keyword evidence="2" id="KW-1003">Cell membrane</keyword>
<dbReference type="OrthoDB" id="10012075at2759"/>
<evidence type="ECO:0000313" key="11">
    <source>
        <dbReference type="EMBL" id="GFQ81867.1"/>
    </source>
</evidence>
<feature type="domain" description="Ig-like" evidence="10">
    <location>
        <begin position="144"/>
        <end position="236"/>
    </location>
</feature>
<dbReference type="Gene3D" id="2.60.40.10">
    <property type="entry name" value="Immunoglobulins"/>
    <property type="match status" value="2"/>
</dbReference>
<dbReference type="FunFam" id="2.60.40.10:FF:000328">
    <property type="entry name" value="CLUMA_CG000981, isoform A"/>
    <property type="match status" value="1"/>
</dbReference>
<evidence type="ECO:0000256" key="9">
    <source>
        <dbReference type="SAM" id="Phobius"/>
    </source>
</evidence>
<dbReference type="AlphaFoldDB" id="A0A8X6FK55"/>
<keyword evidence="9" id="KW-1133">Transmembrane helix</keyword>
<keyword evidence="6" id="KW-1015">Disulfide bond</keyword>
<dbReference type="Pfam" id="PF13927">
    <property type="entry name" value="Ig_3"/>
    <property type="match status" value="2"/>
</dbReference>
<comment type="caution">
    <text evidence="11">The sequence shown here is derived from an EMBL/GenBank/DDBJ whole genome shotgun (WGS) entry which is preliminary data.</text>
</comment>
<gene>
    <name evidence="11" type="ORF">TNCT_173571</name>
</gene>
<dbReference type="PROSITE" id="PS50835">
    <property type="entry name" value="IG_LIKE"/>
    <property type="match status" value="2"/>
</dbReference>
<evidence type="ECO:0000256" key="7">
    <source>
        <dbReference type="ARBA" id="ARBA00023180"/>
    </source>
</evidence>
<organism evidence="11 12">
    <name type="scientific">Trichonephila clavata</name>
    <name type="common">Joro spider</name>
    <name type="synonym">Nephila clavata</name>
    <dbReference type="NCBI Taxonomy" id="2740835"/>
    <lineage>
        <taxon>Eukaryota</taxon>
        <taxon>Metazoa</taxon>
        <taxon>Ecdysozoa</taxon>
        <taxon>Arthropoda</taxon>
        <taxon>Chelicerata</taxon>
        <taxon>Arachnida</taxon>
        <taxon>Araneae</taxon>
        <taxon>Araneomorphae</taxon>
        <taxon>Entelegynae</taxon>
        <taxon>Araneoidea</taxon>
        <taxon>Nephilidae</taxon>
        <taxon>Trichonephila</taxon>
    </lineage>
</organism>
<evidence type="ECO:0000256" key="6">
    <source>
        <dbReference type="ARBA" id="ARBA00023157"/>
    </source>
</evidence>
<evidence type="ECO:0000256" key="8">
    <source>
        <dbReference type="ARBA" id="ARBA00023319"/>
    </source>
</evidence>
<dbReference type="InterPro" id="IPR013783">
    <property type="entry name" value="Ig-like_fold"/>
</dbReference>
<feature type="domain" description="Ig-like" evidence="10">
    <location>
        <begin position="43"/>
        <end position="140"/>
    </location>
</feature>
<dbReference type="Proteomes" id="UP000887116">
    <property type="component" value="Unassembled WGS sequence"/>
</dbReference>
<dbReference type="SUPFAM" id="SSF48726">
    <property type="entry name" value="Immunoglobulin"/>
    <property type="match status" value="2"/>
</dbReference>